<dbReference type="Proteomes" id="UP000014073">
    <property type="component" value="Unassembled WGS sequence"/>
</dbReference>
<dbReference type="AlphaFoldDB" id="S0F424"/>
<gene>
    <name evidence="1" type="ORF">BACCOPRO_00176</name>
</gene>
<keyword evidence="2" id="KW-1185">Reference proteome</keyword>
<proteinExistence type="predicted"/>
<comment type="caution">
    <text evidence="1">The sequence shown here is derived from an EMBL/GenBank/DDBJ whole genome shotgun (WGS) entry which is preliminary data.</text>
</comment>
<dbReference type="STRING" id="547042.BACCOPRO_00176"/>
<accession>S0F424</accession>
<dbReference type="EMBL" id="ACBW01000021">
    <property type="protein sequence ID" value="EEF74708.1"/>
    <property type="molecule type" value="Genomic_DNA"/>
</dbReference>
<organism evidence="1 2">
    <name type="scientific">Phocaeicola coprophilus DSM 18228 = JCM 13818</name>
    <dbReference type="NCBI Taxonomy" id="547042"/>
    <lineage>
        <taxon>Bacteria</taxon>
        <taxon>Pseudomonadati</taxon>
        <taxon>Bacteroidota</taxon>
        <taxon>Bacteroidia</taxon>
        <taxon>Bacteroidales</taxon>
        <taxon>Bacteroidaceae</taxon>
        <taxon>Phocaeicola</taxon>
    </lineage>
</organism>
<name>S0F424_9BACT</name>
<evidence type="ECO:0000313" key="2">
    <source>
        <dbReference type="Proteomes" id="UP000014073"/>
    </source>
</evidence>
<evidence type="ECO:0000313" key="1">
    <source>
        <dbReference type="EMBL" id="EEF74708.1"/>
    </source>
</evidence>
<reference evidence="1 2" key="1">
    <citation type="submission" date="2008-12" db="EMBL/GenBank/DDBJ databases">
        <authorList>
            <person name="Fulton L."/>
            <person name="Clifton S."/>
            <person name="Fulton B."/>
            <person name="Xu J."/>
            <person name="Minx P."/>
            <person name="Pepin K.H."/>
            <person name="Johnson M."/>
            <person name="Bhonagiri V."/>
            <person name="Nash W.E."/>
            <person name="Mardis E.R."/>
            <person name="Wilson R.K."/>
        </authorList>
    </citation>
    <scope>NUCLEOTIDE SEQUENCE [LARGE SCALE GENOMIC DNA]</scope>
    <source>
        <strain evidence="1 2">DSM 18228</strain>
    </source>
</reference>
<dbReference type="HOGENOM" id="CLU_2912692_0_0_10"/>
<protein>
    <submittedName>
        <fullName evidence="1">Uncharacterized protein</fullName>
    </submittedName>
</protein>
<sequence>MAIPMLRNRQANKNITFNFIVSLIIKKVQLCLFSGEYFRFVRKGKESMVRRIFDRLQNYIL</sequence>